<comment type="caution">
    <text evidence="2">The sequence shown here is derived from an EMBL/GenBank/DDBJ whole genome shotgun (WGS) entry which is preliminary data.</text>
</comment>
<evidence type="ECO:0008006" key="3">
    <source>
        <dbReference type="Google" id="ProtNLM"/>
    </source>
</evidence>
<proteinExistence type="predicted"/>
<accession>X0YNA4</accession>
<organism evidence="2">
    <name type="scientific">marine sediment metagenome</name>
    <dbReference type="NCBI Taxonomy" id="412755"/>
    <lineage>
        <taxon>unclassified sequences</taxon>
        <taxon>metagenomes</taxon>
        <taxon>ecological metagenomes</taxon>
    </lineage>
</organism>
<name>X0YNA4_9ZZZZ</name>
<evidence type="ECO:0000256" key="1">
    <source>
        <dbReference type="SAM" id="MobiDB-lite"/>
    </source>
</evidence>
<sequence>MTYVILEVKSEDVGKINKLTKDDIVSRQSILTRDSSSLEIKGDVSYVKIEGSDKGLKQAGKLAKELGFKKLGQKKAKEVDKKIEEQEDSAASGMGMIFD</sequence>
<feature type="region of interest" description="Disordered" evidence="1">
    <location>
        <begin position="79"/>
        <end position="99"/>
    </location>
</feature>
<dbReference type="AlphaFoldDB" id="X0YNA4"/>
<protein>
    <recommendedName>
        <fullName evidence="3">HMA domain-containing protein</fullName>
    </recommendedName>
</protein>
<reference evidence="2" key="1">
    <citation type="journal article" date="2014" name="Front. Microbiol.">
        <title>High frequency of phylogenetically diverse reductive dehalogenase-homologous genes in deep subseafloor sedimentary metagenomes.</title>
        <authorList>
            <person name="Kawai M."/>
            <person name="Futagami T."/>
            <person name="Toyoda A."/>
            <person name="Takaki Y."/>
            <person name="Nishi S."/>
            <person name="Hori S."/>
            <person name="Arai W."/>
            <person name="Tsubouchi T."/>
            <person name="Morono Y."/>
            <person name="Uchiyama I."/>
            <person name="Ito T."/>
            <person name="Fujiyama A."/>
            <person name="Inagaki F."/>
            <person name="Takami H."/>
        </authorList>
    </citation>
    <scope>NUCLEOTIDE SEQUENCE</scope>
    <source>
        <strain evidence="2">Expedition CK06-06</strain>
    </source>
</reference>
<dbReference type="EMBL" id="BART01008752">
    <property type="protein sequence ID" value="GAG57615.1"/>
    <property type="molecule type" value="Genomic_DNA"/>
</dbReference>
<evidence type="ECO:0000313" key="2">
    <source>
        <dbReference type="EMBL" id="GAG57615.1"/>
    </source>
</evidence>
<gene>
    <name evidence="2" type="ORF">S01H4_19601</name>
</gene>